<dbReference type="SMART" id="SM00631">
    <property type="entry name" value="Zn_pept"/>
    <property type="match status" value="2"/>
</dbReference>
<evidence type="ECO:0000256" key="4">
    <source>
        <dbReference type="ARBA" id="ARBA00022670"/>
    </source>
</evidence>
<accession>A0A8I6RQ56</accession>
<dbReference type="PROSITE" id="PS00132">
    <property type="entry name" value="CARBOXYPEPT_ZN_1"/>
    <property type="match status" value="2"/>
</dbReference>
<feature type="signal peptide" evidence="11">
    <location>
        <begin position="1"/>
        <end position="23"/>
    </location>
</feature>
<evidence type="ECO:0000256" key="10">
    <source>
        <dbReference type="SAM" id="Phobius"/>
    </source>
</evidence>
<dbReference type="Gene3D" id="2.60.40.1120">
    <property type="entry name" value="Carboxypeptidase-like, regulatory domain"/>
    <property type="match status" value="3"/>
</dbReference>
<keyword evidence="5" id="KW-0479">Metal-binding</keyword>
<dbReference type="OMA" id="EISTGCC"/>
<feature type="transmembrane region" description="Helical" evidence="10">
    <location>
        <begin position="1255"/>
        <end position="1277"/>
    </location>
</feature>
<protein>
    <recommendedName>
        <fullName evidence="12">Peptidase M14 domain-containing protein</fullName>
    </recommendedName>
</protein>
<dbReference type="PANTHER" id="PTHR11532:SF57">
    <property type="entry name" value="CARBOXYPEPTIDASE D, B"/>
    <property type="match status" value="1"/>
</dbReference>
<dbReference type="CDD" id="cd03858">
    <property type="entry name" value="M14_CP_N-E_like"/>
    <property type="match status" value="1"/>
</dbReference>
<feature type="chain" id="PRO_5035212934" description="Peptidase M14 domain-containing protein" evidence="11">
    <location>
        <begin position="24"/>
        <end position="1360"/>
    </location>
</feature>
<evidence type="ECO:0000256" key="3">
    <source>
        <dbReference type="ARBA" id="ARBA00022645"/>
    </source>
</evidence>
<dbReference type="GO" id="GO:0006518">
    <property type="term" value="P:peptide metabolic process"/>
    <property type="evidence" value="ECO:0007669"/>
    <property type="project" value="TreeGrafter"/>
</dbReference>
<keyword evidence="10" id="KW-1133">Transmembrane helix</keyword>
<dbReference type="InterPro" id="IPR050753">
    <property type="entry name" value="Peptidase_M14_domain"/>
</dbReference>
<evidence type="ECO:0000256" key="9">
    <source>
        <dbReference type="PROSITE-ProRule" id="PRU01379"/>
    </source>
</evidence>
<feature type="active site" description="Proton donor/acceptor" evidence="9">
    <location>
        <position position="691"/>
    </location>
</feature>
<evidence type="ECO:0000313" key="13">
    <source>
        <dbReference type="EnsemblMetazoa" id="XP_014246155.1"/>
    </source>
</evidence>
<feature type="domain" description="Peptidase M14" evidence="12">
    <location>
        <begin position="35"/>
        <end position="326"/>
    </location>
</feature>
<keyword evidence="8" id="KW-0325">Glycoprotein</keyword>
<dbReference type="InterPro" id="IPR000834">
    <property type="entry name" value="Peptidase_M14"/>
</dbReference>
<dbReference type="InterPro" id="IPR057247">
    <property type="entry name" value="CARBOXYPEPT_ZN_2"/>
</dbReference>
<comment type="cofactor">
    <cofactor evidence="1">
        <name>Zn(2+)</name>
        <dbReference type="ChEBI" id="CHEBI:29105"/>
    </cofactor>
</comment>
<evidence type="ECO:0000256" key="5">
    <source>
        <dbReference type="ARBA" id="ARBA00022723"/>
    </source>
</evidence>
<dbReference type="EnsemblMetazoa" id="XM_014390669.2">
    <property type="protein sequence ID" value="XP_014246155.1"/>
    <property type="gene ID" value="LOC106664715"/>
</dbReference>
<dbReference type="InterPro" id="IPR008969">
    <property type="entry name" value="CarboxyPept-like_regulatory"/>
</dbReference>
<dbReference type="PANTHER" id="PTHR11532">
    <property type="entry name" value="PROTEASE M14 CARBOXYPEPTIDASE"/>
    <property type="match status" value="1"/>
</dbReference>
<comment type="similarity">
    <text evidence="2 9">Belongs to the peptidase M14 family.</text>
</comment>
<evidence type="ECO:0000256" key="11">
    <source>
        <dbReference type="SAM" id="SignalP"/>
    </source>
</evidence>
<dbReference type="PROSITE" id="PS00133">
    <property type="entry name" value="CARBOXYPEPT_ZN_2"/>
    <property type="match status" value="2"/>
</dbReference>
<dbReference type="GO" id="GO:0016485">
    <property type="term" value="P:protein processing"/>
    <property type="evidence" value="ECO:0007669"/>
    <property type="project" value="TreeGrafter"/>
</dbReference>
<proteinExistence type="inferred from homology"/>
<keyword evidence="4" id="KW-0645">Protease</keyword>
<organism evidence="13 14">
    <name type="scientific">Cimex lectularius</name>
    <name type="common">Bed bug</name>
    <name type="synonym">Acanthia lectularia</name>
    <dbReference type="NCBI Taxonomy" id="79782"/>
    <lineage>
        <taxon>Eukaryota</taxon>
        <taxon>Metazoa</taxon>
        <taxon>Ecdysozoa</taxon>
        <taxon>Arthropoda</taxon>
        <taxon>Hexapoda</taxon>
        <taxon>Insecta</taxon>
        <taxon>Pterygota</taxon>
        <taxon>Neoptera</taxon>
        <taxon>Paraneoptera</taxon>
        <taxon>Hemiptera</taxon>
        <taxon>Heteroptera</taxon>
        <taxon>Panheteroptera</taxon>
        <taxon>Cimicomorpha</taxon>
        <taxon>Cimicidae</taxon>
        <taxon>Cimex</taxon>
    </lineage>
</organism>
<keyword evidence="7" id="KW-0862">Zinc</keyword>
<evidence type="ECO:0000256" key="2">
    <source>
        <dbReference type="ARBA" id="ARBA00005988"/>
    </source>
</evidence>
<dbReference type="Proteomes" id="UP000494040">
    <property type="component" value="Unassembled WGS sequence"/>
</dbReference>
<dbReference type="PROSITE" id="PS52035">
    <property type="entry name" value="PEPTIDASE_M14"/>
    <property type="match status" value="2"/>
</dbReference>
<feature type="domain" description="Peptidase M14" evidence="12">
    <location>
        <begin position="431"/>
        <end position="721"/>
    </location>
</feature>
<dbReference type="GeneID" id="106664715"/>
<dbReference type="RefSeq" id="XP_014246155.1">
    <property type="nucleotide sequence ID" value="XM_014390669.2"/>
</dbReference>
<dbReference type="GO" id="GO:0005615">
    <property type="term" value="C:extracellular space"/>
    <property type="evidence" value="ECO:0007669"/>
    <property type="project" value="TreeGrafter"/>
</dbReference>
<sequence length="1360" mass="153327">MSVSCTMFFHFLFLGFLSALSSAADSETKDLCDDFYLPNNELGRCLAEYSTKYPNLAKLSSIGKSVEGRDIWVMQLSEDIDKERTLMKPMVKIVANIHGDETVGREIAFILIKHLLKSYGNDSRSTKIMKETHISIAPSLNPDGFYNSKESVCDDKMYKGRVNAHHFDLNRNFPKRLFSGKDYYAEREIETVAIIDWILENPFVLSASLHGGSVVASYPYDDGVQDQTYSASPDDGVFKSLAFLYARNHRYMASGNICEGDNFPGGITNGNKWYSVAGGMQDFNYLHSNCFEITLELSCCKYPPRQELPQEWENNKNSLLSFIEASHWGVKGLVTTEHGTPVNKAVISVSGVNHNITTTSRGEYWRLLNPGTYTIKVSQYGLESQEKEVNVTEGSTVVLNFTLKYSPYQIEHTKNIVIKESDDFLLPVNFIYHHYDALEDVLMTISHTYPHITRLYDIGTSVQGRKLFVLEISDNPGIHEPGEPEFKYVANMHGNEAVGREMLVLLAQYLCQNYDTDSRVTNLVNEMRIHLLPSLNPDGFEIAKEGDFSGIVGRNNANNVDLNRNFPDQYLALNHSLEPETKAVIEWLKKYPFVLSANLHGGALVANYPFDNNENMKNDGQSNVTPDNTVFQYLAKVYSNSHPTMHLGQKCKNFEQTFPEGITNGAAWYVVPGGMQDYNYVVHSCLELTIEMSCNKYPFTESLRSYWKINKESLLTFMEQVHIGIRGFVTSSSGNYIRGVNIFVSNGSKPVRTYINGDYWKLLLPGTYNVTAQIDGYEEQTKTVKVENKGVSLNFTLQRTDSMAWSVEYDYNQKANIAPLQEYSTDEQIKGELQTLDITTPSIAQYKEDKTTGFYSLKLSKHVALANEQKLHIGVFGSLFPSEFSSKELAVRLARHLFVGYKMKDPMILSLFDETVIHIFPNLQESHLSEKVSNKTEMDMFINNPSDAHKFNKLFEEEKFDIIIHFETGGLGIRHLKSSNYIESLIYKMVQDSLTYSNYNMMTNCPPVTKNMQEFKNKFSSILRHIYKVIMITVQTACSDVLPSQIPTLWRTSLNPLLSTFEQLLQGVRVTVKDSFGVPVRKAVIVITSDDDPSSGYTLPVSSNMAIAKMVLPPGNYHIMVLSDSHPMTQKTPVTVKKGIMSSVDISVEPLRSKLPPIQTPVNGIGVAGYVVNSNHHPISNGVIHVEGSNVSHIVNKSGAYWIPLEKGEYTLVATADGYSSSTKLVVLTDTKPVQEVVFTISESTLFPSLSELQFIFLVAFNIIIVLGVGIVLYYLCRKDKSSSKGFKLLPSVVLPYDLSDEKEETIIFDARKTKNKKVFNTAAYYDNSDIEYESTSSDESEEEIIDTTKLQKDYMKYLS</sequence>
<dbReference type="PRINTS" id="PR00765">
    <property type="entry name" value="CRBOXYPTASEA"/>
</dbReference>
<dbReference type="Pfam" id="PF00246">
    <property type="entry name" value="Peptidase_M14"/>
    <property type="match status" value="2"/>
</dbReference>
<dbReference type="KEGG" id="clec:106664715"/>
<evidence type="ECO:0000256" key="6">
    <source>
        <dbReference type="ARBA" id="ARBA00022801"/>
    </source>
</evidence>
<evidence type="ECO:0000313" key="14">
    <source>
        <dbReference type="Proteomes" id="UP000494040"/>
    </source>
</evidence>
<dbReference type="GO" id="GO:0004181">
    <property type="term" value="F:metallocarboxypeptidase activity"/>
    <property type="evidence" value="ECO:0007669"/>
    <property type="project" value="InterPro"/>
</dbReference>
<dbReference type="Gene3D" id="3.40.630.10">
    <property type="entry name" value="Zn peptidases"/>
    <property type="match status" value="3"/>
</dbReference>
<name>A0A8I6RQ56_CIMLE</name>
<evidence type="ECO:0000256" key="7">
    <source>
        <dbReference type="ARBA" id="ARBA00022833"/>
    </source>
</evidence>
<evidence type="ECO:0000256" key="8">
    <source>
        <dbReference type="ARBA" id="ARBA00023180"/>
    </source>
</evidence>
<dbReference type="OrthoDB" id="10249045at2759"/>
<dbReference type="SUPFAM" id="SSF49464">
    <property type="entry name" value="Carboxypeptidase regulatory domain-like"/>
    <property type="match status" value="3"/>
</dbReference>
<dbReference type="FunFam" id="3.40.630.10:FF:000020">
    <property type="entry name" value="Carboxypeptidase D"/>
    <property type="match status" value="2"/>
</dbReference>
<reference evidence="13" key="1">
    <citation type="submission" date="2022-01" db="UniProtKB">
        <authorList>
            <consortium name="EnsemblMetazoa"/>
        </authorList>
    </citation>
    <scope>IDENTIFICATION</scope>
</reference>
<keyword evidence="14" id="KW-1185">Reference proteome</keyword>
<dbReference type="GO" id="GO:0008270">
    <property type="term" value="F:zinc ion binding"/>
    <property type="evidence" value="ECO:0007669"/>
    <property type="project" value="InterPro"/>
</dbReference>
<dbReference type="InterPro" id="IPR057246">
    <property type="entry name" value="CARBOXYPEPT_ZN_1"/>
</dbReference>
<dbReference type="SUPFAM" id="SSF53187">
    <property type="entry name" value="Zn-dependent exopeptidases"/>
    <property type="match status" value="3"/>
</dbReference>
<dbReference type="CDD" id="cd11308">
    <property type="entry name" value="Peptidase_M14NE-CP-C_like"/>
    <property type="match status" value="3"/>
</dbReference>
<keyword evidence="3" id="KW-0121">Carboxypeptidase</keyword>
<keyword evidence="6" id="KW-0378">Hydrolase</keyword>
<feature type="active site" description="Proton donor/acceptor" evidence="9">
    <location>
        <position position="296"/>
    </location>
</feature>
<keyword evidence="11" id="KW-0732">Signal</keyword>
<keyword evidence="10" id="KW-0812">Transmembrane</keyword>
<evidence type="ECO:0000259" key="12">
    <source>
        <dbReference type="PROSITE" id="PS52035"/>
    </source>
</evidence>
<keyword evidence="10" id="KW-0472">Membrane</keyword>
<evidence type="ECO:0000256" key="1">
    <source>
        <dbReference type="ARBA" id="ARBA00001947"/>
    </source>
</evidence>
<dbReference type="Pfam" id="PF13620">
    <property type="entry name" value="CarboxypepD_reg"/>
    <property type="match status" value="3"/>
</dbReference>